<evidence type="ECO:0000313" key="3">
    <source>
        <dbReference type="Proteomes" id="UP000657372"/>
    </source>
</evidence>
<dbReference type="InterPro" id="IPR028973">
    <property type="entry name" value="PhnB-like"/>
</dbReference>
<comment type="caution">
    <text evidence="2">The sequence shown here is derived from an EMBL/GenBank/DDBJ whole genome shotgun (WGS) entry which is preliminary data.</text>
</comment>
<feature type="domain" description="PhnB-like" evidence="1">
    <location>
        <begin position="2"/>
        <end position="116"/>
    </location>
</feature>
<dbReference type="RefSeq" id="WP_195876006.1">
    <property type="nucleotide sequence ID" value="NZ_JADOEL010000012.1"/>
</dbReference>
<dbReference type="InterPro" id="IPR029068">
    <property type="entry name" value="Glyas_Bleomycin-R_OHBP_Dase"/>
</dbReference>
<dbReference type="SUPFAM" id="SSF54593">
    <property type="entry name" value="Glyoxalase/Bleomycin resistance protein/Dihydroxybiphenyl dioxygenase"/>
    <property type="match status" value="1"/>
</dbReference>
<evidence type="ECO:0000259" key="1">
    <source>
        <dbReference type="Pfam" id="PF06983"/>
    </source>
</evidence>
<dbReference type="CDD" id="cd06588">
    <property type="entry name" value="PhnB_like"/>
    <property type="match status" value="1"/>
</dbReference>
<proteinExistence type="predicted"/>
<dbReference type="PIRSF" id="PIRSF021700">
    <property type="entry name" value="3_dmu_93_MTrfase"/>
    <property type="match status" value="1"/>
</dbReference>
<dbReference type="Proteomes" id="UP000657372">
    <property type="component" value="Unassembled WGS sequence"/>
</dbReference>
<dbReference type="InterPro" id="IPR009725">
    <property type="entry name" value="3_dmu_93_MTrfase"/>
</dbReference>
<reference evidence="2 3" key="1">
    <citation type="submission" date="2020-11" db="EMBL/GenBank/DDBJ databases">
        <title>WGS of Herminiimonas contaminans strain Marseille-Q4544 isolated from planarians Schmidtea mediterranea.</title>
        <authorList>
            <person name="Kangale L."/>
        </authorList>
    </citation>
    <scope>NUCLEOTIDE SEQUENCE [LARGE SCALE GENOMIC DNA]</scope>
    <source>
        <strain evidence="2 3">Marseille-Q4544</strain>
    </source>
</reference>
<gene>
    <name evidence="2" type="ORF">IXC47_13965</name>
</gene>
<sequence>MQKICPCLWFNGQAEAAVAFYTSTFKNTEVLETTYYLDHMPMPKGKVMTIRFVLDGQEFLALNGGADFSFTPATSFIVYCEDQQEVDDMWEKLLVGGQESQCGWLSDRYGLSWQIVPRPLIEMLQGGDSAGAQRAVAAMLQMKKLDIATLERAYKNA</sequence>
<accession>A0ABS0EVL0</accession>
<dbReference type="Gene3D" id="3.10.180.10">
    <property type="entry name" value="2,3-Dihydroxybiphenyl 1,2-Dioxygenase, domain 1"/>
    <property type="match status" value="1"/>
</dbReference>
<dbReference type="PANTHER" id="PTHR33990:SF2">
    <property type="entry name" value="PHNB-LIKE DOMAIN-CONTAINING PROTEIN"/>
    <property type="match status" value="1"/>
</dbReference>
<keyword evidence="3" id="KW-1185">Reference proteome</keyword>
<dbReference type="PANTHER" id="PTHR33990">
    <property type="entry name" value="PROTEIN YJDN-RELATED"/>
    <property type="match status" value="1"/>
</dbReference>
<name>A0ABS0EVL0_9BURK</name>
<organism evidence="2 3">
    <name type="scientific">Herminiimonas contaminans</name>
    <dbReference type="NCBI Taxonomy" id="1111140"/>
    <lineage>
        <taxon>Bacteria</taxon>
        <taxon>Pseudomonadati</taxon>
        <taxon>Pseudomonadota</taxon>
        <taxon>Betaproteobacteria</taxon>
        <taxon>Burkholderiales</taxon>
        <taxon>Oxalobacteraceae</taxon>
        <taxon>Herminiimonas</taxon>
    </lineage>
</organism>
<protein>
    <submittedName>
        <fullName evidence="2">VOC family protein</fullName>
    </submittedName>
</protein>
<evidence type="ECO:0000313" key="2">
    <source>
        <dbReference type="EMBL" id="MBF8178790.1"/>
    </source>
</evidence>
<dbReference type="Pfam" id="PF06983">
    <property type="entry name" value="3-dmu-9_3-mt"/>
    <property type="match status" value="1"/>
</dbReference>
<dbReference type="EMBL" id="JADOEL010000012">
    <property type="protein sequence ID" value="MBF8178790.1"/>
    <property type="molecule type" value="Genomic_DNA"/>
</dbReference>